<dbReference type="PANTHER" id="PTHR30606:SF9">
    <property type="entry name" value="LIPID A BIOSYNTHESIS LAUROYLTRANSFERASE"/>
    <property type="match status" value="1"/>
</dbReference>
<dbReference type="Pfam" id="PF03279">
    <property type="entry name" value="Lip_A_acyltrans"/>
    <property type="match status" value="1"/>
</dbReference>
<keyword evidence="6" id="KW-0012">Acyltransferase</keyword>
<sequence length="314" mass="35641">MSMHWARISERGSVTGMRLMLAIRRGLGPWAFTAALHPVMLWYFCFQPDARRISRQFLLRADPSLARHPLKLRWLSYRHFASFGNSMMDRLLAWSGRITRDELTGDGVQHIEDAIESGRGSLVLVSHHGNFSVIDALASQQPKLEILVLQHTKNAAKFNRVIAQVARHPRPPILEVSELTPADAQRMARCIESGGFVVIAADRLAVSGGRSQEVSFLGWPAPFSEGPFRIATLLRCPIHTLDCVKRGRTFQVDFEPFDDTSALARHRRDAWIKEAMQRYADHLGARARRDPLQWYNFFPFWRETAAPGSGEESQ</sequence>
<keyword evidence="5" id="KW-0472">Membrane</keyword>
<organism evidence="7 8">
    <name type="scientific">Halotalea alkalilenta</name>
    <dbReference type="NCBI Taxonomy" id="376489"/>
    <lineage>
        <taxon>Bacteria</taxon>
        <taxon>Pseudomonadati</taxon>
        <taxon>Pseudomonadota</taxon>
        <taxon>Gammaproteobacteria</taxon>
        <taxon>Oceanospirillales</taxon>
        <taxon>Halomonadaceae</taxon>
        <taxon>Halotalea</taxon>
    </lineage>
</organism>
<dbReference type="STRING" id="376489.A5892_05845"/>
<dbReference type="RefSeq" id="WP_064122005.1">
    <property type="nucleotide sequence ID" value="NZ_CP015243.1"/>
</dbReference>
<dbReference type="GO" id="GO:0005886">
    <property type="term" value="C:plasma membrane"/>
    <property type="evidence" value="ECO:0007669"/>
    <property type="project" value="UniProtKB-SubCell"/>
</dbReference>
<proteinExistence type="predicted"/>
<dbReference type="KEGG" id="haa:A5892_05845"/>
<evidence type="ECO:0000256" key="2">
    <source>
        <dbReference type="ARBA" id="ARBA00022475"/>
    </source>
</evidence>
<accession>A0A172YCT0</accession>
<comment type="subcellular location">
    <subcellularLocation>
        <location evidence="1">Cell inner membrane</location>
    </subcellularLocation>
</comment>
<dbReference type="InterPro" id="IPR004960">
    <property type="entry name" value="LipA_acyltrans"/>
</dbReference>
<keyword evidence="4 7" id="KW-0808">Transferase</keyword>
<evidence type="ECO:0000256" key="5">
    <source>
        <dbReference type="ARBA" id="ARBA00023136"/>
    </source>
</evidence>
<keyword evidence="3" id="KW-0997">Cell inner membrane</keyword>
<dbReference type="CDD" id="cd07984">
    <property type="entry name" value="LPLAT_LABLAT-like"/>
    <property type="match status" value="1"/>
</dbReference>
<evidence type="ECO:0000313" key="7">
    <source>
        <dbReference type="EMBL" id="ANF57048.1"/>
    </source>
</evidence>
<dbReference type="PANTHER" id="PTHR30606">
    <property type="entry name" value="LIPID A BIOSYNTHESIS LAUROYL ACYLTRANSFERASE"/>
    <property type="match status" value="1"/>
</dbReference>
<keyword evidence="2" id="KW-1003">Cell membrane</keyword>
<name>A0A172YCT0_9GAMM</name>
<reference evidence="7 8" key="1">
    <citation type="submission" date="2016-04" db="EMBL/GenBank/DDBJ databases">
        <title>Complete Genome Sequence of Halotalea alkalilenta IHB B 13600.</title>
        <authorList>
            <person name="Swarnkar M.K."/>
            <person name="Sharma A."/>
            <person name="Kaushal K."/>
            <person name="Soni R."/>
            <person name="Rana S."/>
            <person name="Singh A.K."/>
            <person name="Gulati A."/>
        </authorList>
    </citation>
    <scope>NUCLEOTIDE SEQUENCE [LARGE SCALE GENOMIC DNA]</scope>
    <source>
        <strain evidence="7 8">IHB B 13600</strain>
    </source>
</reference>
<dbReference type="GO" id="GO:0009247">
    <property type="term" value="P:glycolipid biosynthetic process"/>
    <property type="evidence" value="ECO:0007669"/>
    <property type="project" value="UniProtKB-ARBA"/>
</dbReference>
<evidence type="ECO:0000256" key="3">
    <source>
        <dbReference type="ARBA" id="ARBA00022519"/>
    </source>
</evidence>
<dbReference type="EMBL" id="CP015243">
    <property type="protein sequence ID" value="ANF57048.1"/>
    <property type="molecule type" value="Genomic_DNA"/>
</dbReference>
<dbReference type="Proteomes" id="UP000077875">
    <property type="component" value="Chromosome"/>
</dbReference>
<gene>
    <name evidence="7" type="ORF">A5892_05845</name>
</gene>
<keyword evidence="8" id="KW-1185">Reference proteome</keyword>
<evidence type="ECO:0000256" key="4">
    <source>
        <dbReference type="ARBA" id="ARBA00022679"/>
    </source>
</evidence>
<evidence type="ECO:0000256" key="1">
    <source>
        <dbReference type="ARBA" id="ARBA00004533"/>
    </source>
</evidence>
<evidence type="ECO:0000313" key="8">
    <source>
        <dbReference type="Proteomes" id="UP000077875"/>
    </source>
</evidence>
<evidence type="ECO:0000256" key="6">
    <source>
        <dbReference type="ARBA" id="ARBA00023315"/>
    </source>
</evidence>
<dbReference type="AlphaFoldDB" id="A0A172YCT0"/>
<protein>
    <submittedName>
        <fullName evidence="7">Glycosyl transferase</fullName>
    </submittedName>
</protein>
<dbReference type="GO" id="GO:0016746">
    <property type="term" value="F:acyltransferase activity"/>
    <property type="evidence" value="ECO:0007669"/>
    <property type="project" value="UniProtKB-KW"/>
</dbReference>